<dbReference type="RefSeq" id="WP_220701721.1">
    <property type="nucleotide sequence ID" value="NZ_JAEARY010000071.1"/>
</dbReference>
<reference evidence="2 3" key="1">
    <citation type="submission" date="2019-11" db="EMBL/GenBank/DDBJ databases">
        <authorList>
            <consortium name="PulseNet: The National Subtyping Network for Foodborne Disease Surveillance"/>
            <person name="Tarr C.L."/>
            <person name="Trees E."/>
            <person name="Katz L.S."/>
            <person name="Carleton-Romer H.A."/>
            <person name="Stroika S."/>
            <person name="Kucerova Z."/>
            <person name="Roache K.F."/>
            <person name="Sabol A.L."/>
            <person name="Besser J."/>
            <person name="Gerner-Smidt P."/>
        </authorList>
    </citation>
    <scope>NUCLEOTIDE SEQUENCE [LARGE SCALE GENOMIC DNA]</scope>
    <source>
        <strain evidence="2 3">PNUSAC013627</strain>
    </source>
</reference>
<dbReference type="EMBL" id="AANNSE010000002">
    <property type="protein sequence ID" value="EDP6814518.1"/>
    <property type="molecule type" value="Genomic_DNA"/>
</dbReference>
<comment type="caution">
    <text evidence="2">The sequence shown here is derived from an EMBL/GenBank/DDBJ whole genome shotgun (WGS) entry which is preliminary data.</text>
</comment>
<gene>
    <name evidence="2" type="ORF">GL567_02870</name>
</gene>
<dbReference type="Pfam" id="PF01973">
    <property type="entry name" value="MptE-like"/>
    <property type="match status" value="1"/>
</dbReference>
<protein>
    <submittedName>
        <fullName evidence="2">DUF115 domain-containing protein</fullName>
    </submittedName>
</protein>
<dbReference type="InterPro" id="IPR002826">
    <property type="entry name" value="MptE-like"/>
</dbReference>
<sequence length="626" mass="72967">MKTEIFKKNIKALKGSEYQALKRRLSRIKEAKDYIYVFDKDPLNCNICYKNIKNLYKDPLKELQEKIKLFNEEYLRYPVLFFYGLGNGIFYKSLLANEEHKRIIIYEKDIELIFLVFNMIDFSKELLKGRLIVVHTKEFNYTKADMLCSFLNLFLKTYTLHIHCDFYEERQKDEIKNINTLNSKVIKNIALRRGNDPIDAMQGIEQFVLNLPKMLTHPSFNELKKKRSNKSKNAILVATGPSLQKQLPLLKKYANKATIFCADSAYPILAQNGIKPDYVCMLERDDVTSKCFDNDFGDFDKDITFILVSLVYKDTIKFLEKNKRKYILVSRSLPFAYSLGLHEFGYVSGGMSVAHLNYELALLLGHENIILIGQDLAYSDNGKTHSEGFIHESYHEGDFERDHGKYETLAYGGKGYVQSSEVWMLFKQIFEGLFHQQTKAKIYNATEGGARIEGTIEKPFKELCEDLLKDDIKRPFAKLNPPKRIDSQDLMLKAYKQIKTNIKANENFLKICKKLYKELNYQGKKRHTLHELNAKIDQLKETLESNKYIFLREVLSPSLFHLESNFSKIYVSPMHNENDKQNKLVAWITAHKSWLEEISELAFVQGKALKIAIIPLQDILEKRKLI</sequence>
<dbReference type="PANTHER" id="PTHR41786">
    <property type="entry name" value="MOTILITY ACCESSORY FACTOR MAF"/>
    <property type="match status" value="1"/>
</dbReference>
<organism evidence="2 3">
    <name type="scientific">Campylobacter lari</name>
    <dbReference type="NCBI Taxonomy" id="201"/>
    <lineage>
        <taxon>Bacteria</taxon>
        <taxon>Pseudomonadati</taxon>
        <taxon>Campylobacterota</taxon>
        <taxon>Epsilonproteobacteria</taxon>
        <taxon>Campylobacterales</taxon>
        <taxon>Campylobacteraceae</taxon>
        <taxon>Campylobacter</taxon>
    </lineage>
</organism>
<dbReference type="PANTHER" id="PTHR41786:SF1">
    <property type="entry name" value="6-HYDROXYMETHYLPTERIN DIPHOSPHOKINASE MPTE-LIKE DOMAIN-CONTAINING PROTEIN"/>
    <property type="match status" value="1"/>
</dbReference>
<evidence type="ECO:0000259" key="1">
    <source>
        <dbReference type="Pfam" id="PF01973"/>
    </source>
</evidence>
<evidence type="ECO:0000313" key="3">
    <source>
        <dbReference type="Proteomes" id="UP000471322"/>
    </source>
</evidence>
<accession>A0A6N6BCJ4</accession>
<evidence type="ECO:0000313" key="2">
    <source>
        <dbReference type="EMBL" id="EDP6814518.1"/>
    </source>
</evidence>
<dbReference type="AlphaFoldDB" id="A0A6N6BCJ4"/>
<name>A0A6N6BCJ4_CAMLA</name>
<proteinExistence type="predicted"/>
<feature type="domain" description="6-hydroxymethylpterin diphosphokinase MptE-like" evidence="1">
    <location>
        <begin position="206"/>
        <end position="380"/>
    </location>
</feature>
<dbReference type="Proteomes" id="UP000471322">
    <property type="component" value="Unassembled WGS sequence"/>
</dbReference>